<dbReference type="PROSITE" id="PS50181">
    <property type="entry name" value="FBOX"/>
    <property type="match status" value="1"/>
</dbReference>
<protein>
    <submittedName>
        <fullName evidence="2">Predicted protein</fullName>
    </submittedName>
</protein>
<organism evidence="3">
    <name type="scientific">Naegleria gruberi</name>
    <name type="common">Amoeba</name>
    <dbReference type="NCBI Taxonomy" id="5762"/>
    <lineage>
        <taxon>Eukaryota</taxon>
        <taxon>Discoba</taxon>
        <taxon>Heterolobosea</taxon>
        <taxon>Tetramitia</taxon>
        <taxon>Eutetramitia</taxon>
        <taxon>Vahlkampfiidae</taxon>
        <taxon>Naegleria</taxon>
    </lineage>
</organism>
<dbReference type="InterPro" id="IPR001810">
    <property type="entry name" value="F-box_dom"/>
</dbReference>
<dbReference type="InParanoid" id="D2V1Z7"/>
<evidence type="ECO:0000313" key="3">
    <source>
        <dbReference type="Proteomes" id="UP000006671"/>
    </source>
</evidence>
<sequence>MSFCYLDVLPPEIITLILQHLSFSELAALLKREPQFYQLISASDLMYAFTCTFTHIYSNQKEMENAPSWIASRVWKKRIPLPKEHIHQLTKFQKLLATTRNDSSKYEKHLKQFHYHRIKLLMSAWKYNLKTDIRFFRQSGIENYLQYFENHLTWFMDYDIQANTRELSYLLVELPIELCGSIFWTLKHPNYYTILEPSNLERFCKVLPKYFYILLKLGHPRFCHRFPSWKHSSRLSILIEQNSDVIVRVPNGVCLLYFISMFERVNPRQILSKLSSSPSVIKNGALLQEMLEEFEFPLKYWWD</sequence>
<name>D2V1Z7_NAEGR</name>
<dbReference type="GeneID" id="8852615"/>
<gene>
    <name evidence="2" type="ORF">NAEGRDRAFT_62750</name>
</gene>
<dbReference type="AlphaFoldDB" id="D2V1Z7"/>
<reference evidence="2 3" key="1">
    <citation type="journal article" date="2010" name="Cell">
        <title>The genome of Naegleria gruberi illuminates early eukaryotic versatility.</title>
        <authorList>
            <person name="Fritz-Laylin L.K."/>
            <person name="Prochnik S.E."/>
            <person name="Ginger M.L."/>
            <person name="Dacks J.B."/>
            <person name="Carpenter M.L."/>
            <person name="Field M.C."/>
            <person name="Kuo A."/>
            <person name="Paredez A."/>
            <person name="Chapman J."/>
            <person name="Pham J."/>
            <person name="Shu S."/>
            <person name="Neupane R."/>
            <person name="Cipriano M."/>
            <person name="Mancuso J."/>
            <person name="Tu H."/>
            <person name="Salamov A."/>
            <person name="Lindquist E."/>
            <person name="Shapiro H."/>
            <person name="Lucas S."/>
            <person name="Grigoriev I.V."/>
            <person name="Cande W.Z."/>
            <person name="Fulton C."/>
            <person name="Rokhsar D.S."/>
            <person name="Dawson S.C."/>
        </authorList>
    </citation>
    <scope>NUCLEOTIDE SEQUENCE [LARGE SCALE GENOMIC DNA]</scope>
    <source>
        <strain evidence="2 3">NEG-M</strain>
    </source>
</reference>
<accession>D2V1Z7</accession>
<keyword evidence="3" id="KW-1185">Reference proteome</keyword>
<dbReference type="RefSeq" id="XP_002681992.1">
    <property type="nucleotide sequence ID" value="XM_002681946.1"/>
</dbReference>
<evidence type="ECO:0000259" key="1">
    <source>
        <dbReference type="PROSITE" id="PS50181"/>
    </source>
</evidence>
<proteinExistence type="predicted"/>
<evidence type="ECO:0000313" key="2">
    <source>
        <dbReference type="EMBL" id="EFC49248.1"/>
    </source>
</evidence>
<dbReference type="KEGG" id="ngr:NAEGRDRAFT_62750"/>
<feature type="domain" description="F-box" evidence="1">
    <location>
        <begin position="3"/>
        <end position="50"/>
    </location>
</feature>
<dbReference type="EMBL" id="GG738848">
    <property type="protein sequence ID" value="EFC49248.1"/>
    <property type="molecule type" value="Genomic_DNA"/>
</dbReference>
<dbReference type="VEuPathDB" id="AmoebaDB:NAEGRDRAFT_62750"/>
<dbReference type="Proteomes" id="UP000006671">
    <property type="component" value="Unassembled WGS sequence"/>
</dbReference>